<gene>
    <name evidence="1" type="ORF">HNR61_004011</name>
</gene>
<dbReference type="Proteomes" id="UP000572680">
    <property type="component" value="Unassembled WGS sequence"/>
</dbReference>
<organism evidence="1 2">
    <name type="scientific">Actinomadura namibiensis</name>
    <dbReference type="NCBI Taxonomy" id="182080"/>
    <lineage>
        <taxon>Bacteria</taxon>
        <taxon>Bacillati</taxon>
        <taxon>Actinomycetota</taxon>
        <taxon>Actinomycetes</taxon>
        <taxon>Streptosporangiales</taxon>
        <taxon>Thermomonosporaceae</taxon>
        <taxon>Actinomadura</taxon>
    </lineage>
</organism>
<accession>A0A7W3LQJ6</accession>
<evidence type="ECO:0008006" key="3">
    <source>
        <dbReference type="Google" id="ProtNLM"/>
    </source>
</evidence>
<dbReference type="RefSeq" id="WP_378275861.1">
    <property type="nucleotide sequence ID" value="NZ_JBHTED010000001.1"/>
</dbReference>
<keyword evidence="2" id="KW-1185">Reference proteome</keyword>
<dbReference type="AlphaFoldDB" id="A0A7W3LQJ6"/>
<sequence>MGGDEGADVASPRPELLADAGFTVEQEGDLRPLVRYVTAVKA</sequence>
<evidence type="ECO:0000313" key="2">
    <source>
        <dbReference type="Proteomes" id="UP000572680"/>
    </source>
</evidence>
<protein>
    <recommendedName>
        <fullName evidence="3">Methyltransferase</fullName>
    </recommendedName>
</protein>
<name>A0A7W3LQJ6_ACTNM</name>
<comment type="caution">
    <text evidence="1">The sequence shown here is derived from an EMBL/GenBank/DDBJ whole genome shotgun (WGS) entry which is preliminary data.</text>
</comment>
<proteinExistence type="predicted"/>
<evidence type="ECO:0000313" key="1">
    <source>
        <dbReference type="EMBL" id="MBA8952365.1"/>
    </source>
</evidence>
<reference evidence="1 2" key="1">
    <citation type="submission" date="2020-08" db="EMBL/GenBank/DDBJ databases">
        <title>Genomic Encyclopedia of Type Strains, Phase IV (KMG-IV): sequencing the most valuable type-strain genomes for metagenomic binning, comparative biology and taxonomic classification.</title>
        <authorList>
            <person name="Goeker M."/>
        </authorList>
    </citation>
    <scope>NUCLEOTIDE SEQUENCE [LARGE SCALE GENOMIC DNA]</scope>
    <source>
        <strain evidence="1 2">DSM 44197</strain>
    </source>
</reference>
<dbReference type="EMBL" id="JACJIA010000005">
    <property type="protein sequence ID" value="MBA8952365.1"/>
    <property type="molecule type" value="Genomic_DNA"/>
</dbReference>